<dbReference type="InterPro" id="IPR014284">
    <property type="entry name" value="RNA_pol_sigma-70_dom"/>
</dbReference>
<dbReference type="Pfam" id="PF08281">
    <property type="entry name" value="Sigma70_r4_2"/>
    <property type="match status" value="1"/>
</dbReference>
<dbReference type="Pfam" id="PF04542">
    <property type="entry name" value="Sigma70_r2"/>
    <property type="match status" value="1"/>
</dbReference>
<dbReference type="InterPro" id="IPR013324">
    <property type="entry name" value="RNA_pol_sigma_r3/r4-like"/>
</dbReference>
<dbReference type="Proteomes" id="UP000606499">
    <property type="component" value="Unassembled WGS sequence"/>
</dbReference>
<name>A0A923LVE9_9FIRM</name>
<gene>
    <name evidence="7" type="ORF">H8S45_07860</name>
</gene>
<dbReference type="GO" id="GO:0016987">
    <property type="term" value="F:sigma factor activity"/>
    <property type="evidence" value="ECO:0007669"/>
    <property type="project" value="UniProtKB-KW"/>
</dbReference>
<keyword evidence="4" id="KW-0804">Transcription</keyword>
<proteinExistence type="inferred from homology"/>
<dbReference type="AlphaFoldDB" id="A0A923LVE9"/>
<accession>A0A923LVE9</accession>
<keyword evidence="3" id="KW-0731">Sigma factor</keyword>
<evidence type="ECO:0000256" key="3">
    <source>
        <dbReference type="ARBA" id="ARBA00023082"/>
    </source>
</evidence>
<evidence type="ECO:0000259" key="5">
    <source>
        <dbReference type="Pfam" id="PF04542"/>
    </source>
</evidence>
<dbReference type="Gene3D" id="1.10.1740.10">
    <property type="match status" value="1"/>
</dbReference>
<evidence type="ECO:0000256" key="4">
    <source>
        <dbReference type="ARBA" id="ARBA00023163"/>
    </source>
</evidence>
<dbReference type="EMBL" id="JACOPL010000006">
    <property type="protein sequence ID" value="MBC5725373.1"/>
    <property type="molecule type" value="Genomic_DNA"/>
</dbReference>
<dbReference type="InterPro" id="IPR007627">
    <property type="entry name" value="RNA_pol_sigma70_r2"/>
</dbReference>
<reference evidence="7" key="1">
    <citation type="submission" date="2020-08" db="EMBL/GenBank/DDBJ databases">
        <title>Genome public.</title>
        <authorList>
            <person name="Liu C."/>
            <person name="Sun Q."/>
        </authorList>
    </citation>
    <scope>NUCLEOTIDE SEQUENCE</scope>
    <source>
        <strain evidence="7">NSJ-28</strain>
    </source>
</reference>
<feature type="domain" description="RNA polymerase sigma factor 70 region 4 type 2" evidence="6">
    <location>
        <begin position="109"/>
        <end position="152"/>
    </location>
</feature>
<dbReference type="InterPro" id="IPR013249">
    <property type="entry name" value="RNA_pol_sigma70_r4_t2"/>
</dbReference>
<dbReference type="InterPro" id="IPR039425">
    <property type="entry name" value="RNA_pol_sigma-70-like"/>
</dbReference>
<organism evidence="7 8">
    <name type="scientific">Agathobaculum faecis</name>
    <dbReference type="NCBI Taxonomy" id="2763013"/>
    <lineage>
        <taxon>Bacteria</taxon>
        <taxon>Bacillati</taxon>
        <taxon>Bacillota</taxon>
        <taxon>Clostridia</taxon>
        <taxon>Eubacteriales</taxon>
        <taxon>Butyricicoccaceae</taxon>
        <taxon>Agathobaculum</taxon>
    </lineage>
</organism>
<dbReference type="SUPFAM" id="SSF88946">
    <property type="entry name" value="Sigma2 domain of RNA polymerase sigma factors"/>
    <property type="match status" value="1"/>
</dbReference>
<dbReference type="PANTHER" id="PTHR43133">
    <property type="entry name" value="RNA POLYMERASE ECF-TYPE SIGMA FACTO"/>
    <property type="match status" value="1"/>
</dbReference>
<comment type="similarity">
    <text evidence="1">Belongs to the sigma-70 factor family. ECF subfamily.</text>
</comment>
<sequence length="164" mass="19512">MDNQNKSYFDDLYGKYYLDLFGYAKSIVKSDALAEEIVHEAFLILLTEQDNLQNHTNIFAWLVTVVRNQSYNELREQKSHNEVSLDEVPQIAAEQQDMVSFQDSLPKDLKPEDRQLLTWRYEERMEYEEIAKRLGRSYDATRAQMHRAKKRCAKLMERERKKLG</sequence>
<keyword evidence="2" id="KW-0805">Transcription regulation</keyword>
<dbReference type="Gene3D" id="1.10.10.10">
    <property type="entry name" value="Winged helix-like DNA-binding domain superfamily/Winged helix DNA-binding domain"/>
    <property type="match status" value="1"/>
</dbReference>
<dbReference type="GO" id="GO:0003677">
    <property type="term" value="F:DNA binding"/>
    <property type="evidence" value="ECO:0007669"/>
    <property type="project" value="InterPro"/>
</dbReference>
<dbReference type="InterPro" id="IPR036388">
    <property type="entry name" value="WH-like_DNA-bd_sf"/>
</dbReference>
<dbReference type="RefSeq" id="WP_159068137.1">
    <property type="nucleotide sequence ID" value="NZ_JACOPL010000006.1"/>
</dbReference>
<evidence type="ECO:0000313" key="7">
    <source>
        <dbReference type="EMBL" id="MBC5725373.1"/>
    </source>
</evidence>
<keyword evidence="8" id="KW-1185">Reference proteome</keyword>
<comment type="caution">
    <text evidence="7">The sequence shown here is derived from an EMBL/GenBank/DDBJ whole genome shotgun (WGS) entry which is preliminary data.</text>
</comment>
<dbReference type="PANTHER" id="PTHR43133:SF51">
    <property type="entry name" value="RNA POLYMERASE SIGMA FACTOR"/>
    <property type="match status" value="1"/>
</dbReference>
<evidence type="ECO:0000313" key="8">
    <source>
        <dbReference type="Proteomes" id="UP000606499"/>
    </source>
</evidence>
<feature type="domain" description="RNA polymerase sigma-70 region 2" evidence="5">
    <location>
        <begin position="12"/>
        <end position="78"/>
    </location>
</feature>
<evidence type="ECO:0000259" key="6">
    <source>
        <dbReference type="Pfam" id="PF08281"/>
    </source>
</evidence>
<dbReference type="SUPFAM" id="SSF88659">
    <property type="entry name" value="Sigma3 and sigma4 domains of RNA polymerase sigma factors"/>
    <property type="match status" value="1"/>
</dbReference>
<evidence type="ECO:0000256" key="1">
    <source>
        <dbReference type="ARBA" id="ARBA00010641"/>
    </source>
</evidence>
<evidence type="ECO:0000256" key="2">
    <source>
        <dbReference type="ARBA" id="ARBA00023015"/>
    </source>
</evidence>
<dbReference type="GO" id="GO:0006352">
    <property type="term" value="P:DNA-templated transcription initiation"/>
    <property type="evidence" value="ECO:0007669"/>
    <property type="project" value="InterPro"/>
</dbReference>
<dbReference type="InterPro" id="IPR013325">
    <property type="entry name" value="RNA_pol_sigma_r2"/>
</dbReference>
<dbReference type="NCBIfam" id="TIGR02937">
    <property type="entry name" value="sigma70-ECF"/>
    <property type="match status" value="1"/>
</dbReference>
<protein>
    <submittedName>
        <fullName evidence="7">RNA polymerase sigma factor</fullName>
    </submittedName>
</protein>